<keyword evidence="3" id="KW-1185">Reference proteome</keyword>
<organism evidence="2 3">
    <name type="scientific">Marinibactrum halimedae</name>
    <dbReference type="NCBI Taxonomy" id="1444977"/>
    <lineage>
        <taxon>Bacteria</taxon>
        <taxon>Pseudomonadati</taxon>
        <taxon>Pseudomonadota</taxon>
        <taxon>Gammaproteobacteria</taxon>
        <taxon>Cellvibrionales</taxon>
        <taxon>Cellvibrionaceae</taxon>
        <taxon>Marinibactrum</taxon>
    </lineage>
</organism>
<evidence type="ECO:0000313" key="2">
    <source>
        <dbReference type="EMBL" id="GLS26595.1"/>
    </source>
</evidence>
<dbReference type="EMBL" id="BSPD01000056">
    <property type="protein sequence ID" value="GLS26595.1"/>
    <property type="molecule type" value="Genomic_DNA"/>
</dbReference>
<evidence type="ECO:0000259" key="1">
    <source>
        <dbReference type="Pfam" id="PF14355"/>
    </source>
</evidence>
<reference evidence="2 3" key="1">
    <citation type="journal article" date="2014" name="Int. J. Syst. Evol. Microbiol.">
        <title>Complete genome sequence of Corynebacterium casei LMG S-19264T (=DSM 44701T), isolated from a smear-ripened cheese.</title>
        <authorList>
            <consortium name="US DOE Joint Genome Institute (JGI-PGF)"/>
            <person name="Walter F."/>
            <person name="Albersmeier A."/>
            <person name="Kalinowski J."/>
            <person name="Ruckert C."/>
        </authorList>
    </citation>
    <scope>NUCLEOTIDE SEQUENCE [LARGE SCALE GENOMIC DNA]</scope>
    <source>
        <strain evidence="2 3">NBRC 110095</strain>
    </source>
</reference>
<dbReference type="AlphaFoldDB" id="A0AA37T4E6"/>
<gene>
    <name evidence="2" type="ORF">GCM10007877_23110</name>
</gene>
<proteinExistence type="predicted"/>
<dbReference type="RefSeq" id="WP_232593135.1">
    <property type="nucleotide sequence ID" value="NZ_BSPD01000056.1"/>
</dbReference>
<accession>A0AA37T4E6</accession>
<comment type="caution">
    <text evidence="2">The sequence shown here is derived from an EMBL/GenBank/DDBJ whole genome shotgun (WGS) entry which is preliminary data.</text>
</comment>
<evidence type="ECO:0000313" key="3">
    <source>
        <dbReference type="Proteomes" id="UP001156870"/>
    </source>
</evidence>
<feature type="domain" description="Abortive infection protein-like C-terminal" evidence="1">
    <location>
        <begin position="73"/>
        <end position="153"/>
    </location>
</feature>
<protein>
    <recommendedName>
        <fullName evidence="1">Abortive infection protein-like C-terminal domain-containing protein</fullName>
    </recommendedName>
</protein>
<dbReference type="Proteomes" id="UP001156870">
    <property type="component" value="Unassembled WGS sequence"/>
</dbReference>
<dbReference type="Pfam" id="PF14355">
    <property type="entry name" value="Abi_C"/>
    <property type="match status" value="1"/>
</dbReference>
<dbReference type="InterPro" id="IPR026001">
    <property type="entry name" value="Abi-like_C"/>
</dbReference>
<sequence length="221" mass="24792">MFVKTNDIVERTADRYRLKRTLIAAEAAIEEKESGLVIGHSKALIESVCKSMLDEYRVEYAADIKIANLAKKTAGIFSLAKGVEKEGKTVEAFKKIISSATNHFETAVQGIGELRNEFCPLAHGKSSDHIPLDMHYAEFIAKQADSIVGFIFDLRESYLTAEPKSEPVKNSGFDEFLDSEFDSVVIYEDTYLPSEILFNVAPNMYQSVLEEWEEGMEDSVE</sequence>
<name>A0AA37T4E6_9GAMM</name>